<dbReference type="AlphaFoldDB" id="X1TI47"/>
<gene>
    <name evidence="1" type="ORF">S12H4_24616</name>
</gene>
<proteinExistence type="predicted"/>
<dbReference type="Gene3D" id="3.20.20.410">
    <property type="entry name" value="Protein of unknown function UPF0759"/>
    <property type="match status" value="1"/>
</dbReference>
<comment type="caution">
    <text evidence="1">The sequence shown here is derived from an EMBL/GenBank/DDBJ whole genome shotgun (WGS) entry which is preliminary data.</text>
</comment>
<sequence length="58" mass="7058">KWWQHEQAYERYDYSYTPEELSEWVPKIRKLQMWRRRPLSSPTITGVGRQLALFANCG</sequence>
<organism evidence="1">
    <name type="scientific">marine sediment metagenome</name>
    <dbReference type="NCBI Taxonomy" id="412755"/>
    <lineage>
        <taxon>unclassified sequences</taxon>
        <taxon>metagenomes</taxon>
        <taxon>ecological metagenomes</taxon>
    </lineage>
</organism>
<dbReference type="EMBL" id="BARW01013419">
    <property type="protein sequence ID" value="GAI79724.1"/>
    <property type="molecule type" value="Genomic_DNA"/>
</dbReference>
<accession>X1TI47</accession>
<dbReference type="InterPro" id="IPR036520">
    <property type="entry name" value="UPF0759_sf"/>
</dbReference>
<feature type="non-terminal residue" evidence="1">
    <location>
        <position position="1"/>
    </location>
</feature>
<reference evidence="1" key="1">
    <citation type="journal article" date="2014" name="Front. Microbiol.">
        <title>High frequency of phylogenetically diverse reductive dehalogenase-homologous genes in deep subseafloor sedimentary metagenomes.</title>
        <authorList>
            <person name="Kawai M."/>
            <person name="Futagami T."/>
            <person name="Toyoda A."/>
            <person name="Takaki Y."/>
            <person name="Nishi S."/>
            <person name="Hori S."/>
            <person name="Arai W."/>
            <person name="Tsubouchi T."/>
            <person name="Morono Y."/>
            <person name="Uchiyama I."/>
            <person name="Ito T."/>
            <person name="Fujiyama A."/>
            <person name="Inagaki F."/>
            <person name="Takami H."/>
        </authorList>
    </citation>
    <scope>NUCLEOTIDE SEQUENCE</scope>
    <source>
        <strain evidence="1">Expedition CK06-06</strain>
    </source>
</reference>
<name>X1TI47_9ZZZZ</name>
<evidence type="ECO:0000313" key="1">
    <source>
        <dbReference type="EMBL" id="GAI79724.1"/>
    </source>
</evidence>
<protein>
    <submittedName>
        <fullName evidence="1">Uncharacterized protein</fullName>
    </submittedName>
</protein>